<dbReference type="Proteomes" id="UP000823405">
    <property type="component" value="Unassembled WGS sequence"/>
</dbReference>
<feature type="non-terminal residue" evidence="3">
    <location>
        <position position="94"/>
    </location>
</feature>
<keyword evidence="4" id="KW-1185">Reference proteome</keyword>
<dbReference type="EMBL" id="JAAAIN010000989">
    <property type="protein sequence ID" value="KAG0308568.1"/>
    <property type="molecule type" value="Genomic_DNA"/>
</dbReference>
<evidence type="ECO:0000256" key="2">
    <source>
        <dbReference type="SAM" id="Phobius"/>
    </source>
</evidence>
<comment type="caution">
    <text evidence="3">The sequence shown here is derived from an EMBL/GenBank/DDBJ whole genome shotgun (WGS) entry which is preliminary data.</text>
</comment>
<gene>
    <name evidence="3" type="ORF">BGZ97_013333</name>
</gene>
<feature type="region of interest" description="Disordered" evidence="1">
    <location>
        <begin position="1"/>
        <end position="37"/>
    </location>
</feature>
<accession>A0A9P6R1W4</accession>
<organism evidence="3 4">
    <name type="scientific">Linnemannia gamsii</name>
    <dbReference type="NCBI Taxonomy" id="64522"/>
    <lineage>
        <taxon>Eukaryota</taxon>
        <taxon>Fungi</taxon>
        <taxon>Fungi incertae sedis</taxon>
        <taxon>Mucoromycota</taxon>
        <taxon>Mortierellomycotina</taxon>
        <taxon>Mortierellomycetes</taxon>
        <taxon>Mortierellales</taxon>
        <taxon>Mortierellaceae</taxon>
        <taxon>Linnemannia</taxon>
    </lineage>
</organism>
<name>A0A9P6R1W4_9FUNG</name>
<proteinExistence type="predicted"/>
<sequence>MCTSHTTTTTTTTTTTATVAVSRRSSSSSSASKSKFSKTKTFILGTAMVLFAITLLAEPVAADYGCPIWPADCPKNCVRFGFKTGACGGFLGIQ</sequence>
<evidence type="ECO:0000313" key="4">
    <source>
        <dbReference type="Proteomes" id="UP000823405"/>
    </source>
</evidence>
<dbReference type="AlphaFoldDB" id="A0A9P6R1W4"/>
<protein>
    <submittedName>
        <fullName evidence="3">Uncharacterized protein</fullName>
    </submittedName>
</protein>
<keyword evidence="2" id="KW-0472">Membrane</keyword>
<evidence type="ECO:0000256" key="1">
    <source>
        <dbReference type="SAM" id="MobiDB-lite"/>
    </source>
</evidence>
<feature type="transmembrane region" description="Helical" evidence="2">
    <location>
        <begin position="42"/>
        <end position="62"/>
    </location>
</feature>
<keyword evidence="2" id="KW-1133">Transmembrane helix</keyword>
<keyword evidence="2" id="KW-0812">Transmembrane</keyword>
<reference evidence="3" key="1">
    <citation type="journal article" date="2020" name="Fungal Divers.">
        <title>Resolving the Mortierellaceae phylogeny through synthesis of multi-gene phylogenetics and phylogenomics.</title>
        <authorList>
            <person name="Vandepol N."/>
            <person name="Liber J."/>
            <person name="Desiro A."/>
            <person name="Na H."/>
            <person name="Kennedy M."/>
            <person name="Barry K."/>
            <person name="Grigoriev I.V."/>
            <person name="Miller A.N."/>
            <person name="O'Donnell K."/>
            <person name="Stajich J.E."/>
            <person name="Bonito G."/>
        </authorList>
    </citation>
    <scope>NUCLEOTIDE SEQUENCE</scope>
    <source>
        <strain evidence="3">NVP60</strain>
    </source>
</reference>
<evidence type="ECO:0000313" key="3">
    <source>
        <dbReference type="EMBL" id="KAG0308568.1"/>
    </source>
</evidence>